<keyword evidence="2" id="KW-1185">Reference proteome</keyword>
<reference evidence="2" key="1">
    <citation type="submission" date="2014-06" db="EMBL/GenBank/DDBJ databases">
        <authorList>
            <person name="Berkman P.J."/>
        </authorList>
    </citation>
    <scope>NUCLEOTIDE SEQUENCE [LARGE SCALE GENOMIC DNA]</scope>
</reference>
<dbReference type="AlphaFoldDB" id="A0A0F7SAN5"/>
<dbReference type="PANTHER" id="PTHR31323">
    <property type="entry name" value="MECHANOSENSITIVE ION CHANNEL PROTEIN MSY2"/>
    <property type="match status" value="1"/>
</dbReference>
<accession>A0A0F7SAN5</accession>
<gene>
    <name evidence="1" type="primary">SSCI57900.1</name>
</gene>
<sequence>IQVGFETSLETLDQLRTKLRAWTKENDRDFGGPLDLNFNSITQQNAIELIVAFEHKSNWQDWGARWERRTKLMKRIKSACEELGIVYSMPPQPITFQPRSGPAPFKF</sequence>
<dbReference type="STRING" id="49012.A0A0F7SAN5"/>
<proteinExistence type="predicted"/>
<protein>
    <submittedName>
        <fullName evidence="1">Uncharacterized protein</fullName>
    </submittedName>
</protein>
<organism evidence="1 2">
    <name type="scientific">Sporisorium scitamineum</name>
    <dbReference type="NCBI Taxonomy" id="49012"/>
    <lineage>
        <taxon>Eukaryota</taxon>
        <taxon>Fungi</taxon>
        <taxon>Dikarya</taxon>
        <taxon>Basidiomycota</taxon>
        <taxon>Ustilaginomycotina</taxon>
        <taxon>Ustilaginomycetes</taxon>
        <taxon>Ustilaginales</taxon>
        <taxon>Ustilaginaceae</taxon>
        <taxon>Sporisorium</taxon>
    </lineage>
</organism>
<dbReference type="GO" id="GO:0006874">
    <property type="term" value="P:intracellular calcium ion homeostasis"/>
    <property type="evidence" value="ECO:0007669"/>
    <property type="project" value="TreeGrafter"/>
</dbReference>
<dbReference type="EMBL" id="CCFA01003488">
    <property type="protein sequence ID" value="CDW98549.1"/>
    <property type="molecule type" value="Genomic_DNA"/>
</dbReference>
<feature type="non-terminal residue" evidence="1">
    <location>
        <position position="1"/>
    </location>
</feature>
<dbReference type="Proteomes" id="UP000242770">
    <property type="component" value="Unassembled WGS sequence"/>
</dbReference>
<name>A0A0F7SAN5_9BASI</name>
<evidence type="ECO:0000313" key="2">
    <source>
        <dbReference type="Proteomes" id="UP000242770"/>
    </source>
</evidence>
<feature type="non-terminal residue" evidence="1">
    <location>
        <position position="107"/>
    </location>
</feature>
<dbReference type="GO" id="GO:0005262">
    <property type="term" value="F:calcium channel activity"/>
    <property type="evidence" value="ECO:0007669"/>
    <property type="project" value="TreeGrafter"/>
</dbReference>
<dbReference type="PANTHER" id="PTHR31323:SF11">
    <property type="entry name" value="EF-HAND DOMAIN-CONTAINING PROTEIN"/>
    <property type="match status" value="1"/>
</dbReference>
<evidence type="ECO:0000313" key="1">
    <source>
        <dbReference type="EMBL" id="CDW98549.1"/>
    </source>
</evidence>